<reference evidence="8" key="2">
    <citation type="submission" date="2020-09" db="EMBL/GenBank/DDBJ databases">
        <authorList>
            <person name="Sun Q."/>
            <person name="Zhou Y."/>
        </authorList>
    </citation>
    <scope>NUCLEOTIDE SEQUENCE</scope>
    <source>
        <strain evidence="8">CGMCC 1.12919</strain>
    </source>
</reference>
<evidence type="ECO:0000313" key="9">
    <source>
        <dbReference type="Proteomes" id="UP000637002"/>
    </source>
</evidence>
<dbReference type="RefSeq" id="WP_188610042.1">
    <property type="nucleotide sequence ID" value="NZ_BMGG01000005.1"/>
</dbReference>
<dbReference type="Pfam" id="PF01593">
    <property type="entry name" value="Amino_oxidase"/>
    <property type="match status" value="2"/>
</dbReference>
<dbReference type="EMBL" id="BMGG01000005">
    <property type="protein sequence ID" value="GGC69905.1"/>
    <property type="molecule type" value="Genomic_DNA"/>
</dbReference>
<protein>
    <recommendedName>
        <fullName evidence="4">Tryptophan 2-monooxygenase</fullName>
        <ecNumber evidence="3">1.13.12.3</ecNumber>
    </recommendedName>
</protein>
<dbReference type="SUPFAM" id="SSF51905">
    <property type="entry name" value="FAD/NAD(P)-binding domain"/>
    <property type="match status" value="1"/>
</dbReference>
<reference evidence="8" key="1">
    <citation type="journal article" date="2014" name="Int. J. Syst. Evol. Microbiol.">
        <title>Complete genome sequence of Corynebacterium casei LMG S-19264T (=DSM 44701T), isolated from a smear-ripened cheese.</title>
        <authorList>
            <consortium name="US DOE Joint Genome Institute (JGI-PGF)"/>
            <person name="Walter F."/>
            <person name="Albersmeier A."/>
            <person name="Kalinowski J."/>
            <person name="Ruckert C."/>
        </authorList>
    </citation>
    <scope>NUCLEOTIDE SEQUENCE</scope>
    <source>
        <strain evidence="8">CGMCC 1.12919</strain>
    </source>
</reference>
<dbReference type="GO" id="GO:0009851">
    <property type="term" value="P:auxin biosynthetic process"/>
    <property type="evidence" value="ECO:0007669"/>
    <property type="project" value="UniProtKB-KW"/>
</dbReference>
<accession>A0A916XFN8</accession>
<comment type="pathway">
    <text evidence="1">Plant hormone metabolism; auxin biosynthesis.</text>
</comment>
<feature type="domain" description="Amine oxidase" evidence="7">
    <location>
        <begin position="17"/>
        <end position="84"/>
    </location>
</feature>
<dbReference type="AlphaFoldDB" id="A0A916XFN8"/>
<evidence type="ECO:0000256" key="2">
    <source>
        <dbReference type="ARBA" id="ARBA00005833"/>
    </source>
</evidence>
<evidence type="ECO:0000313" key="8">
    <source>
        <dbReference type="EMBL" id="GGC69905.1"/>
    </source>
</evidence>
<comment type="catalytic activity">
    <reaction evidence="6">
        <text>L-tryptophan + O2 = indole-3-acetamide + CO2 + H2O</text>
        <dbReference type="Rhea" id="RHEA:16165"/>
        <dbReference type="ChEBI" id="CHEBI:15377"/>
        <dbReference type="ChEBI" id="CHEBI:15379"/>
        <dbReference type="ChEBI" id="CHEBI:16031"/>
        <dbReference type="ChEBI" id="CHEBI:16526"/>
        <dbReference type="ChEBI" id="CHEBI:57912"/>
        <dbReference type="EC" id="1.13.12.3"/>
    </reaction>
</comment>
<dbReference type="PANTHER" id="PTHR10742">
    <property type="entry name" value="FLAVIN MONOAMINE OXIDASE"/>
    <property type="match status" value="1"/>
</dbReference>
<evidence type="ECO:0000256" key="6">
    <source>
        <dbReference type="ARBA" id="ARBA00047321"/>
    </source>
</evidence>
<proteinExistence type="inferred from homology"/>
<dbReference type="SUPFAM" id="SSF54373">
    <property type="entry name" value="FAD-linked reductases, C-terminal domain"/>
    <property type="match status" value="1"/>
</dbReference>
<dbReference type="EC" id="1.13.12.3" evidence="3"/>
<feature type="domain" description="Amine oxidase" evidence="7">
    <location>
        <begin position="152"/>
        <end position="407"/>
    </location>
</feature>
<comment type="caution">
    <text evidence="8">The sequence shown here is derived from an EMBL/GenBank/DDBJ whole genome shotgun (WGS) entry which is preliminary data.</text>
</comment>
<dbReference type="InterPro" id="IPR002937">
    <property type="entry name" value="Amino_oxidase"/>
</dbReference>
<sequence>MAEGMDLDVAVIGAGAAGLAAARTLVDAGIDTLVVEARPRVGGRAWTALHVATPLDLGCGWLHSAEVNPWTTMARRMGFTVDRTPSRWGEQYHGLGFSPAEQEAFHEAATAFYARLGAAAHAGAEGRASGLLDPGGRWNALLGAIGTYIDGAELDRISIIDHERYADTQANWRVREGYGTAVAAMGHGLALTLDCPVTTVDSRGPCIRLATPHGDILARAVVVTVPTTVLATERLTFLPARPDKLAAAHGLPLGVANKLMLRVKVPEHLPQDAHVFGSTTRVATGSYHLRPLGRPTVEGYYGGELAKELERGGIAAFTAFALDELAGLFGAEIRAKLEPIVATAWSRDPFSLGSYSHALPGHADDRQVLAADIDGRIYFAGEACSRHDYSTAHGAYRTGVAAARAIIAARAG</sequence>
<keyword evidence="5" id="KW-0073">Auxin biosynthesis</keyword>
<evidence type="ECO:0000256" key="3">
    <source>
        <dbReference type="ARBA" id="ARBA00012535"/>
    </source>
</evidence>
<gene>
    <name evidence="8" type="ORF">GCM10010994_30590</name>
</gene>
<comment type="similarity">
    <text evidence="2">Belongs to the tryptophan 2-monooxygenase family.</text>
</comment>
<dbReference type="PANTHER" id="PTHR10742:SF410">
    <property type="entry name" value="LYSINE-SPECIFIC HISTONE DEMETHYLASE 2"/>
    <property type="match status" value="1"/>
</dbReference>
<dbReference type="PRINTS" id="PR00420">
    <property type="entry name" value="RNGMNOXGNASE"/>
</dbReference>
<organism evidence="8 9">
    <name type="scientific">Chelatococcus reniformis</name>
    <dbReference type="NCBI Taxonomy" id="1494448"/>
    <lineage>
        <taxon>Bacteria</taxon>
        <taxon>Pseudomonadati</taxon>
        <taxon>Pseudomonadota</taxon>
        <taxon>Alphaproteobacteria</taxon>
        <taxon>Hyphomicrobiales</taxon>
        <taxon>Chelatococcaceae</taxon>
        <taxon>Chelatococcus</taxon>
    </lineage>
</organism>
<keyword evidence="9" id="KW-1185">Reference proteome</keyword>
<evidence type="ECO:0000256" key="1">
    <source>
        <dbReference type="ARBA" id="ARBA00004814"/>
    </source>
</evidence>
<evidence type="ECO:0000256" key="5">
    <source>
        <dbReference type="ARBA" id="ARBA00023070"/>
    </source>
</evidence>
<dbReference type="Proteomes" id="UP000637002">
    <property type="component" value="Unassembled WGS sequence"/>
</dbReference>
<dbReference type="GO" id="GO:0050361">
    <property type="term" value="F:tryptophan 2-monooxygenase activity"/>
    <property type="evidence" value="ECO:0007669"/>
    <property type="project" value="UniProtKB-EC"/>
</dbReference>
<evidence type="ECO:0000259" key="7">
    <source>
        <dbReference type="Pfam" id="PF01593"/>
    </source>
</evidence>
<evidence type="ECO:0000256" key="4">
    <source>
        <dbReference type="ARBA" id="ARBA00017871"/>
    </source>
</evidence>
<dbReference type="InterPro" id="IPR036188">
    <property type="entry name" value="FAD/NAD-bd_sf"/>
</dbReference>
<dbReference type="Gene3D" id="3.50.50.60">
    <property type="entry name" value="FAD/NAD(P)-binding domain"/>
    <property type="match status" value="1"/>
</dbReference>
<name>A0A916XFN8_9HYPH</name>
<dbReference type="InterPro" id="IPR050281">
    <property type="entry name" value="Flavin_monoamine_oxidase"/>
</dbReference>